<protein>
    <submittedName>
        <fullName evidence="3">Integral membrane protein</fullName>
    </submittedName>
</protein>
<evidence type="ECO:0000259" key="2">
    <source>
        <dbReference type="Pfam" id="PF13559"/>
    </source>
</evidence>
<gene>
    <name evidence="3" type="ORF">NOCA2370037</name>
</gene>
<proteinExistence type="predicted"/>
<accession>A0A2P2C4J9</accession>
<evidence type="ECO:0000313" key="3">
    <source>
        <dbReference type="EMBL" id="CUR56933.1"/>
    </source>
</evidence>
<reference evidence="3" key="1">
    <citation type="submission" date="2015-08" db="EMBL/GenBank/DDBJ databases">
        <authorList>
            <person name="Babu N.S."/>
            <person name="Beckwith C.J."/>
            <person name="Beseler K.G."/>
            <person name="Brison A."/>
            <person name="Carone J.V."/>
            <person name="Caskin T.P."/>
            <person name="Diamond M."/>
            <person name="Durham M.E."/>
            <person name="Foxe J.M."/>
            <person name="Go M."/>
            <person name="Henderson B.A."/>
            <person name="Jones I.B."/>
            <person name="McGettigan J.A."/>
            <person name="Micheletti S.J."/>
            <person name="Nasrallah M.E."/>
            <person name="Ortiz D."/>
            <person name="Piller C.R."/>
            <person name="Privatt S.R."/>
            <person name="Schneider S.L."/>
            <person name="Sharp S."/>
            <person name="Smith T.C."/>
            <person name="Stanton J.D."/>
            <person name="Ullery H.E."/>
            <person name="Wilson R.J."/>
            <person name="Serrano M.G."/>
            <person name="Buck G."/>
            <person name="Lee V."/>
            <person name="Wang Y."/>
            <person name="Carvalho R."/>
            <person name="Voegtly L."/>
            <person name="Shi R."/>
            <person name="Duckworth R."/>
            <person name="Johnson A."/>
            <person name="Loviza R."/>
            <person name="Walstead R."/>
            <person name="Shah Z."/>
            <person name="Kiflezghi M."/>
            <person name="Wade K."/>
            <person name="Ball S.L."/>
            <person name="Bradley K.W."/>
            <person name="Asai D.J."/>
            <person name="Bowman C.A."/>
            <person name="Russell D.A."/>
            <person name="Pope W.H."/>
            <person name="Jacobs-Sera D."/>
            <person name="Hendrix R.W."/>
            <person name="Hatfull G.F."/>
        </authorList>
    </citation>
    <scope>NUCLEOTIDE SEQUENCE</scope>
</reference>
<dbReference type="Pfam" id="PF13559">
    <property type="entry name" value="DUF4129"/>
    <property type="match status" value="1"/>
</dbReference>
<name>A0A2P2C4J9_9ZZZZ</name>
<evidence type="ECO:0000256" key="1">
    <source>
        <dbReference type="SAM" id="Phobius"/>
    </source>
</evidence>
<dbReference type="EMBL" id="CZKA01000031">
    <property type="protein sequence ID" value="CUR56933.1"/>
    <property type="molecule type" value="Genomic_DNA"/>
</dbReference>
<sequence length="205" mass="22132">MIRTLLLDPPLTPSPDDARSSLRRELLKPEYNDQNLVQRLLDGIQRLLDRAVDAASSASLVQTLVAMVALVAIVGAAVWLVTRARTGARHRPGAEPVLPPDEHATGAELRARAESALEQGRHAQALVDGFRALTLHQIEGGRLVDAPGATAREVARSLATTYPAQGERVSVTAGRFDSVLYGDRPATADQARDVLVLDDELRGRR</sequence>
<dbReference type="AlphaFoldDB" id="A0A2P2C4J9"/>
<feature type="transmembrane region" description="Helical" evidence="1">
    <location>
        <begin position="60"/>
        <end position="81"/>
    </location>
</feature>
<dbReference type="InterPro" id="IPR025403">
    <property type="entry name" value="TgpA-like_C"/>
</dbReference>
<keyword evidence="1" id="KW-1133">Transmembrane helix</keyword>
<organism evidence="3">
    <name type="scientific">metagenome</name>
    <dbReference type="NCBI Taxonomy" id="256318"/>
    <lineage>
        <taxon>unclassified sequences</taxon>
        <taxon>metagenomes</taxon>
    </lineage>
</organism>
<keyword evidence="1" id="KW-0812">Transmembrane</keyword>
<feature type="domain" description="Protein-glutamine gamma-glutamyltransferase-like C-terminal" evidence="2">
    <location>
        <begin position="142"/>
        <end position="195"/>
    </location>
</feature>
<keyword evidence="1" id="KW-0472">Membrane</keyword>